<dbReference type="Pfam" id="PF00857">
    <property type="entry name" value="Isochorismatase"/>
    <property type="match status" value="1"/>
</dbReference>
<keyword evidence="4 9" id="KW-0378">Hydrolase</keyword>
<comment type="similarity">
    <text evidence="1">Belongs to the isochorismatase family.</text>
</comment>
<protein>
    <recommendedName>
        <fullName evidence="6">nicotinamidase</fullName>
        <ecNumber evidence="6">3.5.1.19</ecNumber>
    </recommendedName>
    <alternativeName>
        <fullName evidence="7">Nicotinamide deamidase</fullName>
    </alternativeName>
</protein>
<organism evidence="9 10">
    <name type="scientific">Sphingobacterium suaedae</name>
    <dbReference type="NCBI Taxonomy" id="1686402"/>
    <lineage>
        <taxon>Bacteria</taxon>
        <taxon>Pseudomonadati</taxon>
        <taxon>Bacteroidota</taxon>
        <taxon>Sphingobacteriia</taxon>
        <taxon>Sphingobacteriales</taxon>
        <taxon>Sphingobacteriaceae</taxon>
        <taxon>Sphingobacterium</taxon>
    </lineage>
</organism>
<evidence type="ECO:0000313" key="10">
    <source>
        <dbReference type="Proteomes" id="UP001597545"/>
    </source>
</evidence>
<evidence type="ECO:0000256" key="7">
    <source>
        <dbReference type="ARBA" id="ARBA00043224"/>
    </source>
</evidence>
<keyword evidence="10" id="KW-1185">Reference proteome</keyword>
<evidence type="ECO:0000256" key="3">
    <source>
        <dbReference type="ARBA" id="ARBA00022723"/>
    </source>
</evidence>
<dbReference type="CDD" id="cd01011">
    <property type="entry name" value="nicotinamidase"/>
    <property type="match status" value="1"/>
</dbReference>
<evidence type="ECO:0000313" key="9">
    <source>
        <dbReference type="EMBL" id="MFD2550133.1"/>
    </source>
</evidence>
<evidence type="ECO:0000256" key="6">
    <source>
        <dbReference type="ARBA" id="ARBA00039017"/>
    </source>
</evidence>
<dbReference type="RefSeq" id="WP_380906543.1">
    <property type="nucleotide sequence ID" value="NZ_JBHUEG010000018.1"/>
</dbReference>
<dbReference type="InterPro" id="IPR036380">
    <property type="entry name" value="Isochorismatase-like_sf"/>
</dbReference>
<gene>
    <name evidence="9" type="primary">pncA</name>
    <name evidence="9" type="ORF">ACFSR5_20985</name>
</gene>
<dbReference type="SUPFAM" id="SSF52499">
    <property type="entry name" value="Isochorismatase-like hydrolases"/>
    <property type="match status" value="1"/>
</dbReference>
<dbReference type="InterPro" id="IPR000868">
    <property type="entry name" value="Isochorismatase-like_dom"/>
</dbReference>
<dbReference type="EC" id="3.5.1.19" evidence="6"/>
<sequence>MNALIIVDMQHDFLPGGSLAVAGGHELIPIINSLQERYELVVATQDWHPPDHGSFASQHEGMRPFETTTLQGLPQVLWPDHCVQGSYGAQFPETLHSKKMAAVFRKGMDRNIDSYSGFYDNGRRRRTGLTGFLMELNVREVHVCGLAADYCVFFTAMDSLAEGFQTVILHEATKAIDEESMANKFDIFLQKGGKLS</sequence>
<dbReference type="PANTHER" id="PTHR11080:SF2">
    <property type="entry name" value="LD05707P"/>
    <property type="match status" value="1"/>
</dbReference>
<keyword evidence="3" id="KW-0479">Metal-binding</keyword>
<dbReference type="Gene3D" id="3.40.50.850">
    <property type="entry name" value="Isochorismatase-like"/>
    <property type="match status" value="1"/>
</dbReference>
<accession>A0ABW5KNU4</accession>
<evidence type="ECO:0000256" key="4">
    <source>
        <dbReference type="ARBA" id="ARBA00022801"/>
    </source>
</evidence>
<dbReference type="NCBIfam" id="NF008623">
    <property type="entry name" value="PRK11609.1"/>
    <property type="match status" value="1"/>
</dbReference>
<dbReference type="EMBL" id="JBHULR010000021">
    <property type="protein sequence ID" value="MFD2550133.1"/>
    <property type="molecule type" value="Genomic_DNA"/>
</dbReference>
<evidence type="ECO:0000259" key="8">
    <source>
        <dbReference type="Pfam" id="PF00857"/>
    </source>
</evidence>
<evidence type="ECO:0000256" key="5">
    <source>
        <dbReference type="ARBA" id="ARBA00037900"/>
    </source>
</evidence>
<dbReference type="Proteomes" id="UP001597545">
    <property type="component" value="Unassembled WGS sequence"/>
</dbReference>
<feature type="domain" description="Isochorismatase-like" evidence="8">
    <location>
        <begin position="3"/>
        <end position="192"/>
    </location>
</feature>
<comment type="caution">
    <text evidence="9">The sequence shown here is derived from an EMBL/GenBank/DDBJ whole genome shotgun (WGS) entry which is preliminary data.</text>
</comment>
<proteinExistence type="inferred from homology"/>
<keyword evidence="2" id="KW-0662">Pyridine nucleotide biosynthesis</keyword>
<name>A0ABW5KNU4_9SPHI</name>
<reference evidence="10" key="1">
    <citation type="journal article" date="2019" name="Int. J. Syst. Evol. Microbiol.">
        <title>The Global Catalogue of Microorganisms (GCM) 10K type strain sequencing project: providing services to taxonomists for standard genome sequencing and annotation.</title>
        <authorList>
            <consortium name="The Broad Institute Genomics Platform"/>
            <consortium name="The Broad Institute Genome Sequencing Center for Infectious Disease"/>
            <person name="Wu L."/>
            <person name="Ma J."/>
        </authorList>
    </citation>
    <scope>NUCLEOTIDE SEQUENCE [LARGE SCALE GENOMIC DNA]</scope>
    <source>
        <strain evidence="10">KCTC 42662</strain>
    </source>
</reference>
<evidence type="ECO:0000256" key="2">
    <source>
        <dbReference type="ARBA" id="ARBA00022642"/>
    </source>
</evidence>
<dbReference type="GO" id="GO:0008936">
    <property type="term" value="F:nicotinamidase activity"/>
    <property type="evidence" value="ECO:0007669"/>
    <property type="project" value="UniProtKB-EC"/>
</dbReference>
<comment type="pathway">
    <text evidence="5">Cofactor biosynthesis; nicotinate biosynthesis; nicotinate from nicotinamide: step 1/1.</text>
</comment>
<evidence type="ECO:0000256" key="1">
    <source>
        <dbReference type="ARBA" id="ARBA00006336"/>
    </source>
</evidence>
<dbReference type="PANTHER" id="PTHR11080">
    <property type="entry name" value="PYRAZINAMIDASE/NICOTINAMIDASE"/>
    <property type="match status" value="1"/>
</dbReference>
<dbReference type="InterPro" id="IPR052347">
    <property type="entry name" value="Isochorismatase_Nicotinamidase"/>
</dbReference>